<dbReference type="Proteomes" id="UP000485562">
    <property type="component" value="Unassembled WGS sequence"/>
</dbReference>
<comment type="subcellular location">
    <subcellularLocation>
        <location evidence="6">Cytoplasm</location>
    </subcellularLocation>
</comment>
<dbReference type="InterPro" id="IPR048300">
    <property type="entry name" value="TACO1_YebC-like_2nd/3rd_dom"/>
</dbReference>
<dbReference type="GO" id="GO:0003677">
    <property type="term" value="F:DNA binding"/>
    <property type="evidence" value="ECO:0007669"/>
    <property type="project" value="UniProtKB-UniRule"/>
</dbReference>
<evidence type="ECO:0000259" key="8">
    <source>
        <dbReference type="Pfam" id="PF20772"/>
    </source>
</evidence>
<dbReference type="FunFam" id="1.10.10.200:FF:000002">
    <property type="entry name" value="Probable transcriptional regulatory protein CLM62_37755"/>
    <property type="match status" value="1"/>
</dbReference>
<dbReference type="Pfam" id="PF01709">
    <property type="entry name" value="Transcrip_reg"/>
    <property type="match status" value="1"/>
</dbReference>
<dbReference type="EMBL" id="MWDQ01000053">
    <property type="protein sequence ID" value="OQB74036.1"/>
    <property type="molecule type" value="Genomic_DNA"/>
</dbReference>
<dbReference type="GO" id="GO:0005829">
    <property type="term" value="C:cytosol"/>
    <property type="evidence" value="ECO:0007669"/>
    <property type="project" value="TreeGrafter"/>
</dbReference>
<dbReference type="Gene3D" id="1.10.10.200">
    <property type="match status" value="1"/>
</dbReference>
<comment type="similarity">
    <text evidence="1 6">Belongs to the TACO1 family.</text>
</comment>
<proteinExistence type="inferred from homology"/>
<dbReference type="InterPro" id="IPR049083">
    <property type="entry name" value="TACO1_YebC_N"/>
</dbReference>
<evidence type="ECO:0000256" key="4">
    <source>
        <dbReference type="ARBA" id="ARBA00023125"/>
    </source>
</evidence>
<feature type="domain" description="TACO1/YebC-like second and third" evidence="7">
    <location>
        <begin position="83"/>
        <end position="237"/>
    </location>
</feature>
<protein>
    <recommendedName>
        <fullName evidence="6">Probable transcriptional regulatory protein BWX89_00690</fullName>
    </recommendedName>
</protein>
<dbReference type="InterPro" id="IPR029072">
    <property type="entry name" value="YebC-like"/>
</dbReference>
<comment type="caution">
    <text evidence="9">The sequence shown here is derived from an EMBL/GenBank/DDBJ whole genome shotgun (WGS) entry which is preliminary data.</text>
</comment>
<dbReference type="NCBIfam" id="NF001030">
    <property type="entry name" value="PRK00110.1"/>
    <property type="match status" value="1"/>
</dbReference>
<dbReference type="Gene3D" id="3.30.70.980">
    <property type="match status" value="2"/>
</dbReference>
<dbReference type="NCBIfam" id="NF009044">
    <property type="entry name" value="PRK12378.1"/>
    <property type="match status" value="1"/>
</dbReference>
<evidence type="ECO:0000256" key="2">
    <source>
        <dbReference type="ARBA" id="ARBA00022490"/>
    </source>
</evidence>
<dbReference type="InterPro" id="IPR002876">
    <property type="entry name" value="Transcrip_reg_TACO1-like"/>
</dbReference>
<evidence type="ECO:0000256" key="5">
    <source>
        <dbReference type="ARBA" id="ARBA00023163"/>
    </source>
</evidence>
<gene>
    <name evidence="9" type="ORF">BWX89_00690</name>
</gene>
<dbReference type="SUPFAM" id="SSF75625">
    <property type="entry name" value="YebC-like"/>
    <property type="match status" value="1"/>
</dbReference>
<dbReference type="GO" id="GO:0006355">
    <property type="term" value="P:regulation of DNA-templated transcription"/>
    <property type="evidence" value="ECO:0007669"/>
    <property type="project" value="UniProtKB-UniRule"/>
</dbReference>
<organism evidence="9">
    <name type="scientific">candidate division TA06 bacterium ADurb.Bin131</name>
    <dbReference type="NCBI Taxonomy" id="1852827"/>
    <lineage>
        <taxon>Bacteria</taxon>
        <taxon>Bacteria division TA06</taxon>
    </lineage>
</organism>
<dbReference type="InterPro" id="IPR017856">
    <property type="entry name" value="Integrase-like_N"/>
</dbReference>
<evidence type="ECO:0000256" key="3">
    <source>
        <dbReference type="ARBA" id="ARBA00023015"/>
    </source>
</evidence>
<keyword evidence="3 6" id="KW-0805">Transcription regulation</keyword>
<evidence type="ECO:0000313" key="9">
    <source>
        <dbReference type="EMBL" id="OQB74036.1"/>
    </source>
</evidence>
<keyword evidence="5 6" id="KW-0804">Transcription</keyword>
<dbReference type="PANTHER" id="PTHR12532">
    <property type="entry name" value="TRANSLATIONAL ACTIVATOR OF CYTOCHROME C OXIDASE 1"/>
    <property type="match status" value="1"/>
</dbReference>
<sequence>MSGHNKWASIKHKKMATDAKRGKMFTKIIREIMMAAKMGGGNPENNPHLRIAIERARGINMPNDNIQRAIKKGTGEDGTVSLESVGYEGYGPGGIAVLVETLTDNKRRTAAEIRSIFSRHNGNLGESGCVSWMFERKGVIDVKKENVNEEQLFSLVLDAGADDLQLDNDVFEIVCPPDKVETIKKILEQNNIAIESASVNLIPKNTVRVEGKDAEQLLKLLDELEEHEDVQNVHSNFDIPDDVIEAMSK</sequence>
<dbReference type="NCBIfam" id="TIGR01033">
    <property type="entry name" value="YebC/PmpR family DNA-binding transcriptional regulator"/>
    <property type="match status" value="1"/>
</dbReference>
<evidence type="ECO:0000256" key="6">
    <source>
        <dbReference type="HAMAP-Rule" id="MF_00693"/>
    </source>
</evidence>
<reference evidence="9" key="1">
    <citation type="submission" date="2017-02" db="EMBL/GenBank/DDBJ databases">
        <title>Delving into the versatile metabolic prowess of the omnipresent phylum Bacteroidetes.</title>
        <authorList>
            <person name="Nobu M.K."/>
            <person name="Mei R."/>
            <person name="Narihiro T."/>
            <person name="Kuroda K."/>
            <person name="Liu W.-T."/>
        </authorList>
    </citation>
    <scope>NUCLEOTIDE SEQUENCE</scope>
    <source>
        <strain evidence="9">ADurb.Bin131</strain>
    </source>
</reference>
<dbReference type="HAMAP" id="MF_00693">
    <property type="entry name" value="Transcrip_reg_TACO1"/>
    <property type="match status" value="1"/>
</dbReference>
<evidence type="ECO:0000259" key="7">
    <source>
        <dbReference type="Pfam" id="PF01709"/>
    </source>
</evidence>
<name>A0A1V6CAW0_UNCT6</name>
<feature type="domain" description="TACO1/YebC-like N-terminal" evidence="8">
    <location>
        <begin position="5"/>
        <end position="76"/>
    </location>
</feature>
<evidence type="ECO:0000256" key="1">
    <source>
        <dbReference type="ARBA" id="ARBA00008724"/>
    </source>
</evidence>
<keyword evidence="4 6" id="KW-0238">DNA-binding</keyword>
<dbReference type="Pfam" id="PF20772">
    <property type="entry name" value="TACO1_YebC_N"/>
    <property type="match status" value="1"/>
</dbReference>
<keyword evidence="2 6" id="KW-0963">Cytoplasm</keyword>
<dbReference type="InterPro" id="IPR026564">
    <property type="entry name" value="Transcrip_reg_TACO1-like_dom3"/>
</dbReference>
<dbReference type="AlphaFoldDB" id="A0A1V6CAW0"/>
<accession>A0A1V6CAW0</accession>
<dbReference type="PANTHER" id="PTHR12532:SF6">
    <property type="entry name" value="TRANSCRIPTIONAL REGULATORY PROTEIN YEBC-RELATED"/>
    <property type="match status" value="1"/>
</dbReference>